<dbReference type="WBParaSite" id="ACRNAN_scaffold72.g7801.t2">
    <property type="protein sequence ID" value="ACRNAN_scaffold72.g7801.t2"/>
    <property type="gene ID" value="ACRNAN_scaffold72.g7801"/>
</dbReference>
<dbReference type="SMART" id="SM00254">
    <property type="entry name" value="ShKT"/>
    <property type="match status" value="1"/>
</dbReference>
<keyword evidence="1" id="KW-1015">Disulfide bond</keyword>
<dbReference type="AlphaFoldDB" id="A0A914EC26"/>
<reference evidence="4" key="1">
    <citation type="submission" date="2022-11" db="UniProtKB">
        <authorList>
            <consortium name="WormBaseParasite"/>
        </authorList>
    </citation>
    <scope>IDENTIFICATION</scope>
</reference>
<dbReference type="Proteomes" id="UP000887540">
    <property type="component" value="Unplaced"/>
</dbReference>
<dbReference type="PROSITE" id="PS51670">
    <property type="entry name" value="SHKT"/>
    <property type="match status" value="1"/>
</dbReference>
<comment type="caution">
    <text evidence="1">Lacks conserved residue(s) required for the propagation of feature annotation.</text>
</comment>
<protein>
    <submittedName>
        <fullName evidence="4">ShKT domain-containing protein</fullName>
    </submittedName>
</protein>
<keyword evidence="3" id="KW-1185">Reference proteome</keyword>
<evidence type="ECO:0000256" key="1">
    <source>
        <dbReference type="PROSITE-ProRule" id="PRU01005"/>
    </source>
</evidence>
<proteinExistence type="predicted"/>
<dbReference type="InterPro" id="IPR003582">
    <property type="entry name" value="ShKT_dom"/>
</dbReference>
<organism evidence="3 4">
    <name type="scientific">Acrobeloides nanus</name>
    <dbReference type="NCBI Taxonomy" id="290746"/>
    <lineage>
        <taxon>Eukaryota</taxon>
        <taxon>Metazoa</taxon>
        <taxon>Ecdysozoa</taxon>
        <taxon>Nematoda</taxon>
        <taxon>Chromadorea</taxon>
        <taxon>Rhabditida</taxon>
        <taxon>Tylenchina</taxon>
        <taxon>Cephalobomorpha</taxon>
        <taxon>Cephaloboidea</taxon>
        <taxon>Cephalobidae</taxon>
        <taxon>Acrobeloides</taxon>
    </lineage>
</organism>
<evidence type="ECO:0000313" key="4">
    <source>
        <dbReference type="WBParaSite" id="ACRNAN_scaffold72.g7801.t2"/>
    </source>
</evidence>
<sequence>MMKLYIVASTVLLMCTFISIGFVIFNGPCPLKIYAEYWGKTCDLANAQCGCCFQPNCWCCPQTTTNASVSTLRVCSSTCADTMANCAQYSTLCSSTLYRNVMLANCRCTCGLCTLTTTTIAPITDPCIGNSGQAIGPCISGTCQAGALCLGGQCPLLLQCSHYCDKDREQSKECEKCLLKLRMEGDKAQEHNEGDQIPGYCQAMCQGPCRRELQEQSCQCLQKCQQDEQDEEQIQNQEIGLRHGQNPECREHCQAICQKNEGHGQGQGVQKEGKSLTCRECFAQCCQKRMRNEKKEAPDQDKTGCLAKCRIRCARFKHSQICRECFDNCREEQLSERQRQDQNALQTCSNCTNHCLDCIAQNHQQCRGDYKQIFECVECRQTCQKCRDIY</sequence>
<feature type="domain" description="ShKT" evidence="2">
    <location>
        <begin position="79"/>
        <end position="113"/>
    </location>
</feature>
<dbReference type="Pfam" id="PF01549">
    <property type="entry name" value="ShK"/>
    <property type="match status" value="1"/>
</dbReference>
<evidence type="ECO:0000313" key="3">
    <source>
        <dbReference type="Proteomes" id="UP000887540"/>
    </source>
</evidence>
<accession>A0A914EC26</accession>
<evidence type="ECO:0000259" key="2">
    <source>
        <dbReference type="PROSITE" id="PS51670"/>
    </source>
</evidence>
<name>A0A914EC26_9BILA</name>
<feature type="disulfide bond" evidence="1">
    <location>
        <begin position="79"/>
        <end position="113"/>
    </location>
</feature>